<sequence length="176" mass="20027">MTIDHLHQFPELFEVDIQPGSFNSSLRSLVAFKEGQLMAHLIGMTKVPTKTWTSVQCGIGRSDHLELNSTLVYANHSCSPNVIVDVGSIDSSEWHFRALKDISPGDNLTFFYPSTEWDMTQAFDCACREANCLKRIQGARYLTRKQMEARGFVNPHIVHLMEQQRDMDYKSSSLNL</sequence>
<dbReference type="HOGENOM" id="CLU_073382_2_0_1"/>
<feature type="domain" description="SET" evidence="1">
    <location>
        <begin position="8"/>
        <end position="113"/>
    </location>
</feature>
<dbReference type="OrthoDB" id="5984008at2759"/>
<dbReference type="PANTHER" id="PTHR12350">
    <property type="entry name" value="HISTONE-LYSINE N-METHYLTRANSFERASE-RELATED"/>
    <property type="match status" value="1"/>
</dbReference>
<name>A0A074RTZ8_9AGAM</name>
<evidence type="ECO:0000313" key="2">
    <source>
        <dbReference type="EMBL" id="KEP50596.1"/>
    </source>
</evidence>
<proteinExistence type="predicted"/>
<organism evidence="2 3">
    <name type="scientific">Rhizoctonia solani 123E</name>
    <dbReference type="NCBI Taxonomy" id="1423351"/>
    <lineage>
        <taxon>Eukaryota</taxon>
        <taxon>Fungi</taxon>
        <taxon>Dikarya</taxon>
        <taxon>Basidiomycota</taxon>
        <taxon>Agaricomycotina</taxon>
        <taxon>Agaricomycetes</taxon>
        <taxon>Cantharellales</taxon>
        <taxon>Ceratobasidiaceae</taxon>
        <taxon>Rhizoctonia</taxon>
    </lineage>
</organism>
<dbReference type="Gene3D" id="2.170.270.10">
    <property type="entry name" value="SET domain"/>
    <property type="match status" value="1"/>
</dbReference>
<comment type="caution">
    <text evidence="2">The sequence shown here is derived from an EMBL/GenBank/DDBJ whole genome shotgun (WGS) entry which is preliminary data.</text>
</comment>
<gene>
    <name evidence="2" type="ORF">V565_077070</name>
</gene>
<dbReference type="PROSITE" id="PS50280">
    <property type="entry name" value="SET"/>
    <property type="match status" value="1"/>
</dbReference>
<keyword evidence="3" id="KW-1185">Reference proteome</keyword>
<dbReference type="InterPro" id="IPR053201">
    <property type="entry name" value="Flavunoidine_N-MTase"/>
</dbReference>
<dbReference type="InterPro" id="IPR001214">
    <property type="entry name" value="SET_dom"/>
</dbReference>
<dbReference type="InterPro" id="IPR046341">
    <property type="entry name" value="SET_dom_sf"/>
</dbReference>
<dbReference type="STRING" id="1423351.A0A074RTZ8"/>
<dbReference type="EMBL" id="AZST01000239">
    <property type="protein sequence ID" value="KEP50596.1"/>
    <property type="molecule type" value="Genomic_DNA"/>
</dbReference>
<evidence type="ECO:0000313" key="3">
    <source>
        <dbReference type="Proteomes" id="UP000027456"/>
    </source>
</evidence>
<accession>A0A074RTZ8</accession>
<dbReference type="PANTHER" id="PTHR12350:SF19">
    <property type="entry name" value="SET DOMAIN-CONTAINING PROTEIN"/>
    <property type="match status" value="1"/>
</dbReference>
<reference evidence="2 3" key="1">
    <citation type="submission" date="2013-12" db="EMBL/GenBank/DDBJ databases">
        <authorList>
            <person name="Cubeta M."/>
            <person name="Pakala S."/>
            <person name="Fedorova N."/>
            <person name="Thomas E."/>
            <person name="Dean R."/>
            <person name="Jabaji S."/>
            <person name="Neate S."/>
            <person name="Toda T."/>
            <person name="Tavantzis S."/>
            <person name="Vilgalys R."/>
            <person name="Bharathan N."/>
            <person name="Pakala S."/>
            <person name="Losada L.S."/>
            <person name="Zafar N."/>
            <person name="Nierman W."/>
        </authorList>
    </citation>
    <scope>NUCLEOTIDE SEQUENCE [LARGE SCALE GENOMIC DNA]</scope>
    <source>
        <strain evidence="2 3">123E</strain>
    </source>
</reference>
<protein>
    <submittedName>
        <fullName evidence="2">Putative galactose-proton symport protein</fullName>
    </submittedName>
</protein>
<dbReference type="AlphaFoldDB" id="A0A074RTZ8"/>
<dbReference type="Pfam" id="PF00856">
    <property type="entry name" value="SET"/>
    <property type="match status" value="1"/>
</dbReference>
<evidence type="ECO:0000259" key="1">
    <source>
        <dbReference type="PROSITE" id="PS50280"/>
    </source>
</evidence>
<dbReference type="Proteomes" id="UP000027456">
    <property type="component" value="Unassembled WGS sequence"/>
</dbReference>
<dbReference type="SUPFAM" id="SSF82199">
    <property type="entry name" value="SET domain"/>
    <property type="match status" value="1"/>
</dbReference>